<dbReference type="Proteomes" id="UP000015106">
    <property type="component" value="Chromosome 1"/>
</dbReference>
<dbReference type="AlphaFoldDB" id="A0A8R7K465"/>
<accession>A0A8R7K465</accession>
<protein>
    <submittedName>
        <fullName evidence="1">Uncharacterized protein</fullName>
    </submittedName>
</protein>
<keyword evidence="2" id="KW-1185">Reference proteome</keyword>
<evidence type="ECO:0000313" key="2">
    <source>
        <dbReference type="Proteomes" id="UP000015106"/>
    </source>
</evidence>
<reference evidence="1" key="2">
    <citation type="submission" date="2018-03" db="EMBL/GenBank/DDBJ databases">
        <title>The Triticum urartu genome reveals the dynamic nature of wheat genome evolution.</title>
        <authorList>
            <person name="Ling H."/>
            <person name="Ma B."/>
            <person name="Shi X."/>
            <person name="Liu H."/>
            <person name="Dong L."/>
            <person name="Sun H."/>
            <person name="Cao Y."/>
            <person name="Gao Q."/>
            <person name="Zheng S."/>
            <person name="Li Y."/>
            <person name="Yu Y."/>
            <person name="Du H."/>
            <person name="Qi M."/>
            <person name="Li Y."/>
            <person name="Yu H."/>
            <person name="Cui Y."/>
            <person name="Wang N."/>
            <person name="Chen C."/>
            <person name="Wu H."/>
            <person name="Zhao Y."/>
            <person name="Zhang J."/>
            <person name="Li Y."/>
            <person name="Zhou W."/>
            <person name="Zhang B."/>
            <person name="Hu W."/>
            <person name="Eijk M."/>
            <person name="Tang J."/>
            <person name="Witsenboer H."/>
            <person name="Zhao S."/>
            <person name="Li Z."/>
            <person name="Zhang A."/>
            <person name="Wang D."/>
            <person name="Liang C."/>
        </authorList>
    </citation>
    <scope>NUCLEOTIDE SEQUENCE [LARGE SCALE GENOMIC DNA]</scope>
    <source>
        <strain evidence="1">cv. G1812</strain>
    </source>
</reference>
<dbReference type="EnsemblPlants" id="TuG1812G0100003449.01.T01">
    <property type="protein sequence ID" value="TuG1812G0100003449.01.T01.cds377348"/>
    <property type="gene ID" value="TuG1812G0100003449.01"/>
</dbReference>
<sequence length="123" mass="13527">MADKKDSDFNSTSVDFTLESRPGSNRRSVVIRSEIRFSLAMRCTYGSEVNMVMVLTRSFFSAENDLSISRISSHSSSIRLQHSSNLKAKLSAAAASFLVLSASSTEATSPTSSWNFDSMPRMN</sequence>
<reference evidence="2" key="1">
    <citation type="journal article" date="2013" name="Nature">
        <title>Draft genome of the wheat A-genome progenitor Triticum urartu.</title>
        <authorList>
            <person name="Ling H.Q."/>
            <person name="Zhao S."/>
            <person name="Liu D."/>
            <person name="Wang J."/>
            <person name="Sun H."/>
            <person name="Zhang C."/>
            <person name="Fan H."/>
            <person name="Li D."/>
            <person name="Dong L."/>
            <person name="Tao Y."/>
            <person name="Gao C."/>
            <person name="Wu H."/>
            <person name="Li Y."/>
            <person name="Cui Y."/>
            <person name="Guo X."/>
            <person name="Zheng S."/>
            <person name="Wang B."/>
            <person name="Yu K."/>
            <person name="Liang Q."/>
            <person name="Yang W."/>
            <person name="Lou X."/>
            <person name="Chen J."/>
            <person name="Feng M."/>
            <person name="Jian J."/>
            <person name="Zhang X."/>
            <person name="Luo G."/>
            <person name="Jiang Y."/>
            <person name="Liu J."/>
            <person name="Wang Z."/>
            <person name="Sha Y."/>
            <person name="Zhang B."/>
            <person name="Wu H."/>
            <person name="Tang D."/>
            <person name="Shen Q."/>
            <person name="Xue P."/>
            <person name="Zou S."/>
            <person name="Wang X."/>
            <person name="Liu X."/>
            <person name="Wang F."/>
            <person name="Yang Y."/>
            <person name="An X."/>
            <person name="Dong Z."/>
            <person name="Zhang K."/>
            <person name="Zhang X."/>
            <person name="Luo M.C."/>
            <person name="Dvorak J."/>
            <person name="Tong Y."/>
            <person name="Wang J."/>
            <person name="Yang H."/>
            <person name="Li Z."/>
            <person name="Wang D."/>
            <person name="Zhang A."/>
            <person name="Wang J."/>
        </authorList>
    </citation>
    <scope>NUCLEOTIDE SEQUENCE</scope>
    <source>
        <strain evidence="2">cv. G1812</strain>
    </source>
</reference>
<reference evidence="1" key="3">
    <citation type="submission" date="2022-06" db="UniProtKB">
        <authorList>
            <consortium name="EnsemblPlants"/>
        </authorList>
    </citation>
    <scope>IDENTIFICATION</scope>
</reference>
<name>A0A8R7K465_TRIUA</name>
<evidence type="ECO:0000313" key="1">
    <source>
        <dbReference type="EnsemblPlants" id="TuG1812G0100003449.01.T01.cds377348"/>
    </source>
</evidence>
<organism evidence="1 2">
    <name type="scientific">Triticum urartu</name>
    <name type="common">Red wild einkorn</name>
    <name type="synonym">Crithodium urartu</name>
    <dbReference type="NCBI Taxonomy" id="4572"/>
    <lineage>
        <taxon>Eukaryota</taxon>
        <taxon>Viridiplantae</taxon>
        <taxon>Streptophyta</taxon>
        <taxon>Embryophyta</taxon>
        <taxon>Tracheophyta</taxon>
        <taxon>Spermatophyta</taxon>
        <taxon>Magnoliopsida</taxon>
        <taxon>Liliopsida</taxon>
        <taxon>Poales</taxon>
        <taxon>Poaceae</taxon>
        <taxon>BOP clade</taxon>
        <taxon>Pooideae</taxon>
        <taxon>Triticodae</taxon>
        <taxon>Triticeae</taxon>
        <taxon>Triticinae</taxon>
        <taxon>Triticum</taxon>
    </lineage>
</organism>
<proteinExistence type="predicted"/>
<dbReference type="Gramene" id="TuG1812G0100003449.01.T01">
    <property type="protein sequence ID" value="TuG1812G0100003449.01.T01.cds377348"/>
    <property type="gene ID" value="TuG1812G0100003449.01"/>
</dbReference>